<dbReference type="EMBL" id="CAJNAS010000008">
    <property type="protein sequence ID" value="CAE6901121.1"/>
    <property type="molecule type" value="Genomic_DNA"/>
</dbReference>
<dbReference type="RefSeq" id="WP_201107981.1">
    <property type="nucleotide sequence ID" value="NZ_CAJNAS010000008.1"/>
</dbReference>
<evidence type="ECO:0000313" key="2">
    <source>
        <dbReference type="Proteomes" id="UP000675121"/>
    </source>
</evidence>
<accession>A0A9N8MT14</accession>
<evidence type="ECO:0000313" key="1">
    <source>
        <dbReference type="EMBL" id="CAE6901121.1"/>
    </source>
</evidence>
<dbReference type="SUPFAM" id="SSF54427">
    <property type="entry name" value="NTF2-like"/>
    <property type="match status" value="1"/>
</dbReference>
<comment type="caution">
    <text evidence="1">The sequence shown here is derived from an EMBL/GenBank/DDBJ whole genome shotgun (WGS) entry which is preliminary data.</text>
</comment>
<gene>
    <name evidence="1" type="ORF">R70211_03301</name>
</gene>
<protein>
    <recommendedName>
        <fullName evidence="3">SnoaL-like domain-containing protein</fullName>
    </recommendedName>
</protein>
<dbReference type="InterPro" id="IPR032710">
    <property type="entry name" value="NTF2-like_dom_sf"/>
</dbReference>
<proteinExistence type="predicted"/>
<organism evidence="1 2">
    <name type="scientific">Paraburkholderia domus</name>
    <dbReference type="NCBI Taxonomy" id="2793075"/>
    <lineage>
        <taxon>Bacteria</taxon>
        <taxon>Pseudomonadati</taxon>
        <taxon>Pseudomonadota</taxon>
        <taxon>Betaproteobacteria</taxon>
        <taxon>Burkholderiales</taxon>
        <taxon>Burkholderiaceae</taxon>
        <taxon>Paraburkholderia</taxon>
    </lineage>
</organism>
<sequence>MVTSPLLSSVRSLLECYLRAKDLNQPALISECFATDAELTFSIATDDIDFPRLVAGAPAIAKTLVADFGERFDRCRTYYICVEPHLNESRTCEMPWLVIMREKETESLRIGNGTYRWRFSADAGNGGNGGMIVQLHINIERMDAVPDLHAEKLNALQGRLSYPWLSPEELQRSMAGFIETYPDSAFAKPFEQAAAL</sequence>
<evidence type="ECO:0008006" key="3">
    <source>
        <dbReference type="Google" id="ProtNLM"/>
    </source>
</evidence>
<dbReference type="Gene3D" id="3.10.450.50">
    <property type="match status" value="1"/>
</dbReference>
<name>A0A9N8MT14_9BURK</name>
<keyword evidence="2" id="KW-1185">Reference proteome</keyword>
<dbReference type="Proteomes" id="UP000675121">
    <property type="component" value="Unassembled WGS sequence"/>
</dbReference>
<reference evidence="1" key="1">
    <citation type="submission" date="2021-02" db="EMBL/GenBank/DDBJ databases">
        <authorList>
            <person name="Vanwijnsberghe S."/>
        </authorList>
    </citation>
    <scope>NUCLEOTIDE SEQUENCE</scope>
    <source>
        <strain evidence="1">R-70211</strain>
    </source>
</reference>
<dbReference type="AlphaFoldDB" id="A0A9N8MT14"/>